<dbReference type="AlphaFoldDB" id="A0A6G2FMJ9"/>
<gene>
    <name evidence="3" type="ORF">EZ027_16550</name>
</gene>
<dbReference type="EMBL" id="WMHD01000053">
    <property type="protein sequence ID" value="MUN75761.1"/>
    <property type="molecule type" value="Genomic_DNA"/>
</dbReference>
<protein>
    <submittedName>
        <fullName evidence="3">Uncharacterized protein</fullName>
    </submittedName>
</protein>
<feature type="non-terminal residue" evidence="3">
    <location>
        <position position="178"/>
    </location>
</feature>
<evidence type="ECO:0000313" key="3">
    <source>
        <dbReference type="EMBL" id="MUN75761.1"/>
    </source>
</evidence>
<keyword evidence="2" id="KW-0472">Membrane</keyword>
<accession>A0A6G2FMJ9</accession>
<keyword evidence="2" id="KW-1133">Transmembrane helix</keyword>
<feature type="transmembrane region" description="Helical" evidence="2">
    <location>
        <begin position="15"/>
        <end position="41"/>
    </location>
</feature>
<dbReference type="RefSeq" id="WP_156237333.1">
    <property type="nucleotide sequence ID" value="NZ_WMHD01000053.1"/>
</dbReference>
<evidence type="ECO:0000256" key="2">
    <source>
        <dbReference type="SAM" id="Phobius"/>
    </source>
</evidence>
<comment type="caution">
    <text evidence="3">The sequence shown here is derived from an EMBL/GenBank/DDBJ whole genome shotgun (WGS) entry which is preliminary data.</text>
</comment>
<name>A0A6G2FMJ9_ENTCA</name>
<keyword evidence="2" id="KW-0812">Transmembrane</keyword>
<reference evidence="3" key="1">
    <citation type="submission" date="2019-11" db="EMBL/GenBank/DDBJ databases">
        <title>Comparative Genomics of Multidrug-Resistant Enterococcus spp. isolated from Wastewater Treatment Plants.</title>
        <authorList>
            <person name="Sanderson H.A."/>
            <person name="Ortega-Polo R."/>
            <person name="Zaheer R."/>
            <person name="Goji N."/>
            <person name="Amoako K."/>
            <person name="Brown R.S."/>
            <person name="Majury A."/>
            <person name="Liss S.N."/>
            <person name="Mcallister T.A."/>
        </authorList>
    </citation>
    <scope>NUCLEOTIDE SEQUENCE</scope>
    <source>
        <strain evidence="3">B79</strain>
    </source>
</reference>
<organism evidence="3">
    <name type="scientific">Enterococcus casseliflavus</name>
    <name type="common">Enterococcus flavescens</name>
    <dbReference type="NCBI Taxonomy" id="37734"/>
    <lineage>
        <taxon>Bacteria</taxon>
        <taxon>Bacillati</taxon>
        <taxon>Bacillota</taxon>
        <taxon>Bacilli</taxon>
        <taxon>Lactobacillales</taxon>
        <taxon>Enterococcaceae</taxon>
        <taxon>Enterococcus</taxon>
    </lineage>
</organism>
<feature type="region of interest" description="Disordered" evidence="1">
    <location>
        <begin position="82"/>
        <end position="106"/>
    </location>
</feature>
<sequence length="178" mass="21076">MEHPVTSAQFNNTPYWLQFISDIIKSTIWPLLIFFIFVVLYKKRKYIIKHLPFLLDFLKRTKSVKIGQASIEFSEDLKKVDDPRQNEASNAEIYKESSTNAETTDPSNQEKVLKWFTPKNEFLELAKLRPDYAILDSWQSVERRITNNFKQNRINFTGKPAYINDFFKSHDLSPKDYN</sequence>
<proteinExistence type="predicted"/>
<feature type="compositionally biased region" description="Polar residues" evidence="1">
    <location>
        <begin position="96"/>
        <end position="106"/>
    </location>
</feature>
<evidence type="ECO:0000256" key="1">
    <source>
        <dbReference type="SAM" id="MobiDB-lite"/>
    </source>
</evidence>